<dbReference type="AlphaFoldDB" id="A0AA87SYP8"/>
<sequence length="37" mass="4408">MKFGSYYNLYPTIIGNRFKRLTGKSKMRIEKAFDFSV</sequence>
<protein>
    <submittedName>
        <fullName evidence="1">Uncharacterized protein</fullName>
    </submittedName>
</protein>
<comment type="caution">
    <text evidence="1">The sequence shown here is derived from an EMBL/GenBank/DDBJ whole genome shotgun (WGS) entry which is preliminary data.</text>
</comment>
<gene>
    <name evidence="1" type="ORF">LEP1GSC125_3302</name>
</gene>
<accession>A0AA87SYP8</accession>
<organism evidence="1 2">
    <name type="scientific">Leptospira mayottensis 200901122</name>
    <dbReference type="NCBI Taxonomy" id="1193010"/>
    <lineage>
        <taxon>Bacteria</taxon>
        <taxon>Pseudomonadati</taxon>
        <taxon>Spirochaetota</taxon>
        <taxon>Spirochaetia</taxon>
        <taxon>Leptospirales</taxon>
        <taxon>Leptospiraceae</taxon>
        <taxon>Leptospira</taxon>
    </lineage>
</organism>
<name>A0AA87SYP8_9LEPT</name>
<dbReference type="Proteomes" id="UP000001343">
    <property type="component" value="Unassembled WGS sequence"/>
</dbReference>
<proteinExistence type="predicted"/>
<evidence type="ECO:0000313" key="2">
    <source>
        <dbReference type="Proteomes" id="UP000001343"/>
    </source>
</evidence>
<reference evidence="1 2" key="1">
    <citation type="journal article" date="2014" name="Int. J. Syst. Evol. Microbiol.">
        <title>Leptospira mayottensis sp. nov., a pathogenic species of the genus Leptospira isolated from humans.</title>
        <authorList>
            <person name="Bourhy P."/>
            <person name="Collet L."/>
            <person name="Brisse S."/>
            <person name="Picardeau M."/>
        </authorList>
    </citation>
    <scope>NUCLEOTIDE SEQUENCE [LARGE SCALE GENOMIC DNA]</scope>
    <source>
        <strain evidence="1 2">200901122</strain>
    </source>
</reference>
<evidence type="ECO:0000313" key="1">
    <source>
        <dbReference type="EMBL" id="EKR99586.1"/>
    </source>
</evidence>
<dbReference type="EMBL" id="AKWM02000049">
    <property type="protein sequence ID" value="EKR99586.1"/>
    <property type="molecule type" value="Genomic_DNA"/>
</dbReference>